<dbReference type="InterPro" id="IPR002641">
    <property type="entry name" value="PNPLA_dom"/>
</dbReference>
<evidence type="ECO:0000256" key="2">
    <source>
        <dbReference type="ARBA" id="ARBA00022963"/>
    </source>
</evidence>
<dbReference type="GO" id="GO:0019369">
    <property type="term" value="P:arachidonate metabolic process"/>
    <property type="evidence" value="ECO:0007669"/>
    <property type="project" value="TreeGrafter"/>
</dbReference>
<dbReference type="PANTHER" id="PTHR24185">
    <property type="entry name" value="CALCIUM-INDEPENDENT PHOSPHOLIPASE A2-GAMMA"/>
    <property type="match status" value="1"/>
</dbReference>
<dbReference type="PANTHER" id="PTHR24185:SF1">
    <property type="entry name" value="CALCIUM-INDEPENDENT PHOSPHOLIPASE A2-GAMMA"/>
    <property type="match status" value="1"/>
</dbReference>
<feature type="short sequence motif" description="GXSXG" evidence="4">
    <location>
        <begin position="66"/>
        <end position="70"/>
    </location>
</feature>
<dbReference type="GO" id="GO:0047499">
    <property type="term" value="F:calcium-independent phospholipase A2 activity"/>
    <property type="evidence" value="ECO:0007669"/>
    <property type="project" value="TreeGrafter"/>
</dbReference>
<dbReference type="GO" id="GO:0016042">
    <property type="term" value="P:lipid catabolic process"/>
    <property type="evidence" value="ECO:0007669"/>
    <property type="project" value="UniProtKB-UniRule"/>
</dbReference>
<feature type="active site" description="Nucleophile" evidence="4">
    <location>
        <position position="68"/>
    </location>
</feature>
<keyword evidence="3 4" id="KW-0443">Lipid metabolism</keyword>
<dbReference type="Gene3D" id="3.40.1090.10">
    <property type="entry name" value="Cytosolic phospholipase A2 catalytic domain"/>
    <property type="match status" value="1"/>
</dbReference>
<evidence type="ECO:0000313" key="6">
    <source>
        <dbReference type="EMBL" id="RYN65528.1"/>
    </source>
</evidence>
<evidence type="ECO:0000256" key="1">
    <source>
        <dbReference type="ARBA" id="ARBA00022801"/>
    </source>
</evidence>
<dbReference type="PROSITE" id="PS51635">
    <property type="entry name" value="PNPLA"/>
    <property type="match status" value="1"/>
</dbReference>
<dbReference type="GO" id="GO:0046486">
    <property type="term" value="P:glycerolipid metabolic process"/>
    <property type="evidence" value="ECO:0007669"/>
    <property type="project" value="UniProtKB-ARBA"/>
</dbReference>
<feature type="domain" description="PNPLA" evidence="5">
    <location>
        <begin position="9"/>
        <end position="235"/>
    </location>
</feature>
<evidence type="ECO:0000256" key="4">
    <source>
        <dbReference type="PROSITE-ProRule" id="PRU01161"/>
    </source>
</evidence>
<proteinExistence type="predicted"/>
<feature type="active site" description="Proton acceptor" evidence="4">
    <location>
        <position position="222"/>
    </location>
</feature>
<reference evidence="7" key="1">
    <citation type="journal article" date="2019" name="bioRxiv">
        <title>Genomics, evolutionary history and diagnostics of the Alternaria alternata species group including apple and Asian pear pathotypes.</title>
        <authorList>
            <person name="Armitage A.D."/>
            <person name="Cockerton H.M."/>
            <person name="Sreenivasaprasad S."/>
            <person name="Woodhall J.W."/>
            <person name="Lane C.R."/>
            <person name="Harrison R.J."/>
            <person name="Clarkson J.P."/>
        </authorList>
    </citation>
    <scope>NUCLEOTIDE SEQUENCE [LARGE SCALE GENOMIC DNA]</scope>
    <source>
        <strain evidence="7">FERA 1177</strain>
    </source>
</reference>
<evidence type="ECO:0000259" key="5">
    <source>
        <dbReference type="PROSITE" id="PS51635"/>
    </source>
</evidence>
<dbReference type="EMBL" id="PDXD01000064">
    <property type="protein sequence ID" value="RYN65528.1"/>
    <property type="molecule type" value="Genomic_DNA"/>
</dbReference>
<dbReference type="SUPFAM" id="SSF52151">
    <property type="entry name" value="FabD/lysophospholipase-like"/>
    <property type="match status" value="1"/>
</dbReference>
<feature type="short sequence motif" description="DGA/G" evidence="4">
    <location>
        <begin position="222"/>
        <end position="224"/>
    </location>
</feature>
<dbReference type="Proteomes" id="UP000291422">
    <property type="component" value="Unassembled WGS sequence"/>
</dbReference>
<evidence type="ECO:0000313" key="7">
    <source>
        <dbReference type="Proteomes" id="UP000291422"/>
    </source>
</evidence>
<dbReference type="VEuPathDB" id="FungiDB:CC77DRAFT_1026818"/>
<dbReference type="AlphaFoldDB" id="A0A4Q4N1G4"/>
<keyword evidence="2 4" id="KW-0442">Lipid degradation</keyword>
<organism evidence="6 7">
    <name type="scientific">Alternaria alternata</name>
    <name type="common">Alternaria rot fungus</name>
    <name type="synonym">Torula alternata</name>
    <dbReference type="NCBI Taxonomy" id="5599"/>
    <lineage>
        <taxon>Eukaryota</taxon>
        <taxon>Fungi</taxon>
        <taxon>Dikarya</taxon>
        <taxon>Ascomycota</taxon>
        <taxon>Pezizomycotina</taxon>
        <taxon>Dothideomycetes</taxon>
        <taxon>Pleosporomycetidae</taxon>
        <taxon>Pleosporales</taxon>
        <taxon>Pleosporineae</taxon>
        <taxon>Pleosporaceae</taxon>
        <taxon>Alternaria</taxon>
        <taxon>Alternaria sect. Alternaria</taxon>
        <taxon>Alternaria alternata complex</taxon>
    </lineage>
</organism>
<evidence type="ECO:0000256" key="3">
    <source>
        <dbReference type="ARBA" id="ARBA00023098"/>
    </source>
</evidence>
<dbReference type="InterPro" id="IPR016035">
    <property type="entry name" value="Acyl_Trfase/lysoPLipase"/>
</dbReference>
<feature type="short sequence motif" description="GXGXXG" evidence="4">
    <location>
        <begin position="13"/>
        <end position="18"/>
    </location>
</feature>
<gene>
    <name evidence="6" type="ORF">AA0117_g12105</name>
</gene>
<protein>
    <recommendedName>
        <fullName evidence="5">PNPLA domain-containing protein</fullName>
    </recommendedName>
</protein>
<comment type="caution">
    <text evidence="6">The sequence shown here is derived from an EMBL/GenBank/DDBJ whole genome shotgun (WGS) entry which is preliminary data.</text>
</comment>
<name>A0A4Q4N1G4_ALTAL</name>
<dbReference type="Pfam" id="PF01734">
    <property type="entry name" value="Patatin"/>
    <property type="match status" value="1"/>
</dbReference>
<accession>A0A4Q4N1G4</accession>
<dbReference type="GO" id="GO:0016020">
    <property type="term" value="C:membrane"/>
    <property type="evidence" value="ECO:0007669"/>
    <property type="project" value="TreeGrafter"/>
</dbReference>
<keyword evidence="1 4" id="KW-0378">Hydrolase</keyword>
<sequence length="461" mass="51718">MGERSIRILCLDGGGVKGIVSLQILKSIMEDVNKKETIAEQYLNRMPIKSMPTQLRPCDYFDLICGTSTGGLIALMLVWQTVDEAIEKYDQLSGKIFGKKLPWLERWNATYDDAVLEECLKAVIKESPVGLKEDAPLRSTMSKVELTNMRFSRHRPQGCKTFVVSTNLDKESSRPVILRSYDIPGIDSERASTCKIWEAGRATSAAPTFFKPIILDGQSFSDGATIANNPTHIAIMEASKIWRPVDIDCILSLGTGREEDHTMANATLDMLGPRVTWMCERMLSRFFYFRLQLAIYSLHAMTGTEATHHNTRIMVDAYRADTETTSHNAIREEVYFRLNPDIRSVRAGLDSVEKMGELSALAKKYMREHPDASTARKAITLKLAGSRKLRSPPPVNVRQRFPSIVKLLKFAPTLNGDNTFIAGEPNSNLTQDEDADQLPQIILPVGDFGKSERRRCHSDNT</sequence>